<reference evidence="1" key="1">
    <citation type="submission" date="2011-11" db="EMBL/GenBank/DDBJ databases">
        <title>The Genome Sequence of Fusarium oxysporum PHW808.</title>
        <authorList>
            <consortium name="The Broad Institute Genome Sequencing Platform"/>
            <person name="Ma L.-J."/>
            <person name="Gale L.R."/>
            <person name="Schwartz D.C."/>
            <person name="Zhou S."/>
            <person name="Corby-Kistler H."/>
            <person name="Young S.K."/>
            <person name="Zeng Q."/>
            <person name="Gargeya S."/>
            <person name="Fitzgerald M."/>
            <person name="Haas B."/>
            <person name="Abouelleil A."/>
            <person name="Alvarado L."/>
            <person name="Arachchi H.M."/>
            <person name="Berlin A."/>
            <person name="Brown A."/>
            <person name="Chapman S.B."/>
            <person name="Chen Z."/>
            <person name="Dunbar C."/>
            <person name="Freedman E."/>
            <person name="Gearin G."/>
            <person name="Goldberg J."/>
            <person name="Griggs A."/>
            <person name="Gujja S."/>
            <person name="Heiman D."/>
            <person name="Howarth C."/>
            <person name="Larson L."/>
            <person name="Lui A."/>
            <person name="MacDonald P.J.P."/>
            <person name="Montmayeur A."/>
            <person name="Murphy C."/>
            <person name="Neiman D."/>
            <person name="Pearson M."/>
            <person name="Priest M."/>
            <person name="Roberts A."/>
            <person name="Saif S."/>
            <person name="Shea T."/>
            <person name="Shenoy N."/>
            <person name="Sisk P."/>
            <person name="Stolte C."/>
            <person name="Sykes S."/>
            <person name="Wortman J."/>
            <person name="Nusbaum C."/>
            <person name="Birren B."/>
        </authorList>
    </citation>
    <scope>NUCLEOTIDE SEQUENCE [LARGE SCALE GENOMIC DNA]</scope>
    <source>
        <strain evidence="1">54008</strain>
    </source>
</reference>
<gene>
    <name evidence="1" type="ORF">FOPG_05630</name>
</gene>
<dbReference type="Proteomes" id="UP000030676">
    <property type="component" value="Unassembled WGS sequence"/>
</dbReference>
<accession>X0IAJ7</accession>
<proteinExistence type="predicted"/>
<reference evidence="1" key="2">
    <citation type="submission" date="2012-05" db="EMBL/GenBank/DDBJ databases">
        <title>The Genome Annotation of Fusarium oxysporum PHW808.</title>
        <authorList>
            <consortium name="The Broad Institute Genomics Platform"/>
            <person name="Ma L.-J."/>
            <person name="Corby-Kistler H."/>
            <person name="Broz K."/>
            <person name="Gale L.R."/>
            <person name="Jonkers W."/>
            <person name="O'Donnell K."/>
            <person name="Ploetz R."/>
            <person name="Steinberg C."/>
            <person name="Schwartz D.C."/>
            <person name="VanEtten H."/>
            <person name="Zhou S."/>
            <person name="Young S.K."/>
            <person name="Zeng Q."/>
            <person name="Gargeya S."/>
            <person name="Fitzgerald M."/>
            <person name="Abouelleil A."/>
            <person name="Alvarado L."/>
            <person name="Chapman S.B."/>
            <person name="Gainer-Dewar J."/>
            <person name="Goldberg J."/>
            <person name="Griggs A."/>
            <person name="Gujja S."/>
            <person name="Hansen M."/>
            <person name="Howarth C."/>
            <person name="Imamovic A."/>
            <person name="Ireland A."/>
            <person name="Larimer J."/>
            <person name="McCowan C."/>
            <person name="Murphy C."/>
            <person name="Pearson M."/>
            <person name="Poon T.W."/>
            <person name="Priest M."/>
            <person name="Roberts A."/>
            <person name="Saif S."/>
            <person name="Shea T."/>
            <person name="Sykes S."/>
            <person name="Wortman J."/>
            <person name="Nusbaum C."/>
            <person name="Birren B."/>
        </authorList>
    </citation>
    <scope>NUCLEOTIDE SEQUENCE</scope>
    <source>
        <strain evidence="1">54008</strain>
    </source>
</reference>
<organism evidence="1">
    <name type="scientific">Fusarium oxysporum f. sp. conglutinans race 2 54008</name>
    <dbReference type="NCBI Taxonomy" id="1089457"/>
    <lineage>
        <taxon>Eukaryota</taxon>
        <taxon>Fungi</taxon>
        <taxon>Dikarya</taxon>
        <taxon>Ascomycota</taxon>
        <taxon>Pezizomycotina</taxon>
        <taxon>Sordariomycetes</taxon>
        <taxon>Hypocreomycetidae</taxon>
        <taxon>Hypocreales</taxon>
        <taxon>Nectriaceae</taxon>
        <taxon>Fusarium</taxon>
        <taxon>Fusarium oxysporum species complex</taxon>
    </lineage>
</organism>
<evidence type="ECO:0000313" key="1">
    <source>
        <dbReference type="EMBL" id="EXL80945.1"/>
    </source>
</evidence>
<sequence length="128" mass="14411">MATTFSQHDSLARSHHLLTFFLLPTSLFPENRTLAKLRLTRDPCLRCQRSDGSDARACDYWGKVNRPADAIRDNSHDVMSCLSYSPYAVSEITVLLMQGRAKVDSHPPTGATRKQFLDHIIINLPNLS</sequence>
<dbReference type="HOGENOM" id="CLU_1959668_0_0_1"/>
<name>X0IAJ7_FUSOX</name>
<dbReference type="EMBL" id="JH658826">
    <property type="protein sequence ID" value="EXL80945.1"/>
    <property type="molecule type" value="Genomic_DNA"/>
</dbReference>
<protein>
    <submittedName>
        <fullName evidence="1">Uncharacterized protein</fullName>
    </submittedName>
</protein>
<dbReference type="AlphaFoldDB" id="X0IAJ7"/>